<dbReference type="AlphaFoldDB" id="A0AAW2RFV3"/>
<reference evidence="1" key="2">
    <citation type="journal article" date="2024" name="Plant">
        <title>Genomic evolution and insights into agronomic trait innovations of Sesamum species.</title>
        <authorList>
            <person name="Miao H."/>
            <person name="Wang L."/>
            <person name="Qu L."/>
            <person name="Liu H."/>
            <person name="Sun Y."/>
            <person name="Le M."/>
            <person name="Wang Q."/>
            <person name="Wei S."/>
            <person name="Zheng Y."/>
            <person name="Lin W."/>
            <person name="Duan Y."/>
            <person name="Cao H."/>
            <person name="Xiong S."/>
            <person name="Wang X."/>
            <person name="Wei L."/>
            <person name="Li C."/>
            <person name="Ma Q."/>
            <person name="Ju M."/>
            <person name="Zhao R."/>
            <person name="Li G."/>
            <person name="Mu C."/>
            <person name="Tian Q."/>
            <person name="Mei H."/>
            <person name="Zhang T."/>
            <person name="Gao T."/>
            <person name="Zhang H."/>
        </authorList>
    </citation>
    <scope>NUCLEOTIDE SEQUENCE</scope>
    <source>
        <strain evidence="1">G02</strain>
    </source>
</reference>
<evidence type="ECO:0000313" key="1">
    <source>
        <dbReference type="EMBL" id="KAL0378921.1"/>
    </source>
</evidence>
<accession>A0AAW2RFV3</accession>
<organism evidence="1">
    <name type="scientific">Sesamum radiatum</name>
    <name type="common">Black benniseed</name>
    <dbReference type="NCBI Taxonomy" id="300843"/>
    <lineage>
        <taxon>Eukaryota</taxon>
        <taxon>Viridiplantae</taxon>
        <taxon>Streptophyta</taxon>
        <taxon>Embryophyta</taxon>
        <taxon>Tracheophyta</taxon>
        <taxon>Spermatophyta</taxon>
        <taxon>Magnoliopsida</taxon>
        <taxon>eudicotyledons</taxon>
        <taxon>Gunneridae</taxon>
        <taxon>Pentapetalae</taxon>
        <taxon>asterids</taxon>
        <taxon>lamiids</taxon>
        <taxon>Lamiales</taxon>
        <taxon>Pedaliaceae</taxon>
        <taxon>Sesamum</taxon>
    </lineage>
</organism>
<protein>
    <submittedName>
        <fullName evidence="1">Uncharacterized protein</fullName>
    </submittedName>
</protein>
<sequence length="98" mass="11020">MKTEALAMAGVNCMEIGISLENLELGFFYDPPSYLTVAEENIDQNMSCRVTCDDADHDSVRQIEEKIKRKDKGMGKGSCFIEAHKLVAIYREIAIFVL</sequence>
<proteinExistence type="predicted"/>
<name>A0AAW2RFV3_SESRA</name>
<comment type="caution">
    <text evidence="1">The sequence shown here is derived from an EMBL/GenBank/DDBJ whole genome shotgun (WGS) entry which is preliminary data.</text>
</comment>
<dbReference type="EMBL" id="JACGWJ010000013">
    <property type="protein sequence ID" value="KAL0378921.1"/>
    <property type="molecule type" value="Genomic_DNA"/>
</dbReference>
<reference evidence="1" key="1">
    <citation type="submission" date="2020-06" db="EMBL/GenBank/DDBJ databases">
        <authorList>
            <person name="Li T."/>
            <person name="Hu X."/>
            <person name="Zhang T."/>
            <person name="Song X."/>
            <person name="Zhang H."/>
            <person name="Dai N."/>
            <person name="Sheng W."/>
            <person name="Hou X."/>
            <person name="Wei L."/>
        </authorList>
    </citation>
    <scope>NUCLEOTIDE SEQUENCE</scope>
    <source>
        <strain evidence="1">G02</strain>
        <tissue evidence="1">Leaf</tissue>
    </source>
</reference>
<gene>
    <name evidence="1" type="ORF">Sradi_3197600</name>
</gene>